<sequence length="86" mass="9618">MTQNRQSKATLTRQCRQTRLIPRGWKSSCHSYRRFSKGGGGRERWVNQKIGGGKSHVTSYQGHLTSRGGVREGKEGGGGQEEKQRS</sequence>
<evidence type="ECO:0000313" key="2">
    <source>
        <dbReference type="EMBL" id="GIY24652.1"/>
    </source>
</evidence>
<evidence type="ECO:0000256" key="1">
    <source>
        <dbReference type="SAM" id="MobiDB-lite"/>
    </source>
</evidence>
<proteinExistence type="predicted"/>
<comment type="caution">
    <text evidence="2">The sequence shown here is derived from an EMBL/GenBank/DDBJ whole genome shotgun (WGS) entry which is preliminary data.</text>
</comment>
<keyword evidence="3" id="KW-1185">Reference proteome</keyword>
<organism evidence="2 3">
    <name type="scientific">Caerostris extrusa</name>
    <name type="common">Bark spider</name>
    <name type="synonym">Caerostris bankana</name>
    <dbReference type="NCBI Taxonomy" id="172846"/>
    <lineage>
        <taxon>Eukaryota</taxon>
        <taxon>Metazoa</taxon>
        <taxon>Ecdysozoa</taxon>
        <taxon>Arthropoda</taxon>
        <taxon>Chelicerata</taxon>
        <taxon>Arachnida</taxon>
        <taxon>Araneae</taxon>
        <taxon>Araneomorphae</taxon>
        <taxon>Entelegynae</taxon>
        <taxon>Araneoidea</taxon>
        <taxon>Araneidae</taxon>
        <taxon>Caerostris</taxon>
    </lineage>
</organism>
<dbReference type="EMBL" id="BPLR01008435">
    <property type="protein sequence ID" value="GIY24652.1"/>
    <property type="molecule type" value="Genomic_DNA"/>
</dbReference>
<dbReference type="Proteomes" id="UP001054945">
    <property type="component" value="Unassembled WGS sequence"/>
</dbReference>
<evidence type="ECO:0000313" key="3">
    <source>
        <dbReference type="Proteomes" id="UP001054945"/>
    </source>
</evidence>
<gene>
    <name evidence="2" type="ORF">CEXT_587091</name>
</gene>
<reference evidence="2 3" key="1">
    <citation type="submission" date="2021-06" db="EMBL/GenBank/DDBJ databases">
        <title>Caerostris extrusa draft genome.</title>
        <authorList>
            <person name="Kono N."/>
            <person name="Arakawa K."/>
        </authorList>
    </citation>
    <scope>NUCLEOTIDE SEQUENCE [LARGE SCALE GENOMIC DNA]</scope>
</reference>
<dbReference type="AlphaFoldDB" id="A0AAV4RTD7"/>
<protein>
    <submittedName>
        <fullName evidence="2">Uncharacterized protein</fullName>
    </submittedName>
</protein>
<accession>A0AAV4RTD7</accession>
<feature type="compositionally biased region" description="Basic and acidic residues" evidence="1">
    <location>
        <begin position="69"/>
        <end position="86"/>
    </location>
</feature>
<name>A0AAV4RTD7_CAEEX</name>
<feature type="region of interest" description="Disordered" evidence="1">
    <location>
        <begin position="50"/>
        <end position="86"/>
    </location>
</feature>